<name>A0AA97PG86_PYRO3</name>
<dbReference type="Pfam" id="PF07350">
    <property type="entry name" value="Gig2-like"/>
    <property type="match status" value="1"/>
</dbReference>
<feature type="compositionally biased region" description="Low complexity" evidence="1">
    <location>
        <begin position="412"/>
        <end position="421"/>
    </location>
</feature>
<dbReference type="Gene3D" id="2.60.120.330">
    <property type="entry name" value="B-lactam Antibiotic, Isopenicillin N Synthase, Chain"/>
    <property type="match status" value="1"/>
</dbReference>
<reference evidence="2" key="1">
    <citation type="journal article" date="2012" name="PLoS Genet.">
        <title>Comparative analysis of the genomes of two field isolates of the rice blast fungus Magnaporthe oryzae.</title>
        <authorList>
            <person name="Xue M."/>
            <person name="Yang J."/>
            <person name="Li Z."/>
            <person name="Hu S."/>
            <person name="Yao N."/>
            <person name="Dean R.A."/>
            <person name="Zhao W."/>
            <person name="Shen M."/>
            <person name="Zhang H."/>
            <person name="Li C."/>
            <person name="Liu L."/>
            <person name="Cao L."/>
            <person name="Xu X."/>
            <person name="Xing Y."/>
            <person name="Hsiang T."/>
            <person name="Zhang Z."/>
            <person name="Xu J.R."/>
            <person name="Peng Y.L."/>
        </authorList>
    </citation>
    <scope>NUCLEOTIDE SEQUENCE</scope>
    <source>
        <strain evidence="2">Y34</strain>
    </source>
</reference>
<dbReference type="AlphaFoldDB" id="A0AA97PG86"/>
<evidence type="ECO:0008006" key="3">
    <source>
        <dbReference type="Google" id="ProtNLM"/>
    </source>
</evidence>
<proteinExistence type="predicted"/>
<dbReference type="Proteomes" id="UP000011086">
    <property type="component" value="Unassembled WGS sequence"/>
</dbReference>
<feature type="compositionally biased region" description="Basic and acidic residues" evidence="1">
    <location>
        <begin position="782"/>
        <end position="808"/>
    </location>
</feature>
<feature type="compositionally biased region" description="Low complexity" evidence="1">
    <location>
        <begin position="169"/>
        <end position="188"/>
    </location>
</feature>
<dbReference type="EMBL" id="JH793846">
    <property type="protein sequence ID" value="ELQ33457.1"/>
    <property type="molecule type" value="Genomic_DNA"/>
</dbReference>
<feature type="compositionally biased region" description="Low complexity" evidence="1">
    <location>
        <begin position="654"/>
        <end position="675"/>
    </location>
</feature>
<dbReference type="PANTHER" id="PTHR30613:SF1">
    <property type="entry name" value="DUF1479 DOMAIN PROTEIN (AFU_ORTHOLOGUE AFUA_5G09280)"/>
    <property type="match status" value="1"/>
</dbReference>
<gene>
    <name evidence="2" type="ORF">OOU_Y34scaffold00937g4</name>
</gene>
<organism evidence="2">
    <name type="scientific">Pyricularia oryzae (strain Y34)</name>
    <name type="common">Rice blast fungus</name>
    <name type="synonym">Magnaporthe oryzae</name>
    <dbReference type="NCBI Taxonomy" id="1143189"/>
    <lineage>
        <taxon>Eukaryota</taxon>
        <taxon>Fungi</taxon>
        <taxon>Dikarya</taxon>
        <taxon>Ascomycota</taxon>
        <taxon>Pezizomycotina</taxon>
        <taxon>Sordariomycetes</taxon>
        <taxon>Sordariomycetidae</taxon>
        <taxon>Magnaporthales</taxon>
        <taxon>Pyriculariaceae</taxon>
        <taxon>Pyricularia</taxon>
    </lineage>
</organism>
<feature type="region of interest" description="Disordered" evidence="1">
    <location>
        <begin position="400"/>
        <end position="457"/>
    </location>
</feature>
<dbReference type="SUPFAM" id="SSF51197">
    <property type="entry name" value="Clavaminate synthase-like"/>
    <property type="match status" value="1"/>
</dbReference>
<feature type="compositionally biased region" description="Low complexity" evidence="1">
    <location>
        <begin position="106"/>
        <end position="131"/>
    </location>
</feature>
<dbReference type="PANTHER" id="PTHR30613">
    <property type="entry name" value="UNCHARACTERIZED PROTEIN YBIU-RELATED"/>
    <property type="match status" value="1"/>
</dbReference>
<dbReference type="SMR" id="A0AA97PG86"/>
<feature type="compositionally biased region" description="Polar residues" evidence="1">
    <location>
        <begin position="40"/>
        <end position="61"/>
    </location>
</feature>
<dbReference type="InterPro" id="IPR010856">
    <property type="entry name" value="Gig2-like"/>
</dbReference>
<feature type="compositionally biased region" description="Pro residues" evidence="1">
    <location>
        <begin position="422"/>
        <end position="432"/>
    </location>
</feature>
<dbReference type="InterPro" id="IPR027443">
    <property type="entry name" value="IPNS-like_sf"/>
</dbReference>
<feature type="compositionally biased region" description="Low complexity" evidence="1">
    <location>
        <begin position="79"/>
        <end position="89"/>
    </location>
</feature>
<accession>A0AA97PG86</accession>
<feature type="region of interest" description="Disordered" evidence="1">
    <location>
        <begin position="764"/>
        <end position="808"/>
    </location>
</feature>
<sequence>MWPLSSRPSDSAVVGDVKVALPPPLGALDLRDRRFQIGSVRSASYPSSNPGELSSGSQTSKLALHVSASGGGATDEAGQQQQQQQQQQQPPSAGSLKYILEHPQHASSAPSLLKHSHSSSSSSSLSLPLDSNKTGVACKDNGEGSSRGPTPSPSIGDLQLSSKNSLRNLQSQSSAQSTSAPTSTLATTKPQERPKSRKEDRRLNKLRRRARTMEPPVLSFYGAQPVPLQSRFATIKRRLIAGREKEVAASWARLIVALNAEMAAIRETSSSLELMGAIDYADIEDPARIAEFSKLLKRFGVGVVRGVVPPRDAEAWVEETRRYLETKHDIKPPPPQDPTCFDFFWTPAQIRARAHPHVLRAMKFAMGLWDSTEEDRMATRFPITYADRIRIHVNSNAAPAPLAQGEQSPEMTAAAATASVPAPTPAPAPAPAPVATAPESFEQAAPSAPASSLPSPTTAAAAADTAAAENSGTIIAQVDGGSLERWEPDGYGRSGTYDSIFRGDWEDYDPWDAAGRISATPDLYNGAGACSIFRMFQGLVALTQVQPGMIRLLPSPKLVTAYFLLRPFFSPKKPAPEGAERQGPEWEAFLHPDNWELDEEQNTIIHGAVPGHAQRVTELWHPHLDLKRTLVTPPDLQAGDYIIWHCETAYTITSSSPPSTTTTTTTTTAATAEPSTPVPKAANTDGPRHERFMVYAPACPLTQTNALYMARQRKNFLRGHPGPDFDSTGTGLGTEAPHVGRLGEKEIREVGGEEGLRAMGLAPWSAGIGGGQSDDGSSTEEGAGKADKMDVDGERPAEADGSKMDVDEKAPELPLSAAEVELVRLANIILFPDKYEFYMATRNSSPDGREREAS</sequence>
<feature type="compositionally biased region" description="Basic and acidic residues" evidence="1">
    <location>
        <begin position="190"/>
        <end position="203"/>
    </location>
</feature>
<protein>
    <recommendedName>
        <fullName evidence="3">DUF1479-domain-containing protein</fullName>
    </recommendedName>
</protein>
<feature type="region of interest" description="Disordered" evidence="1">
    <location>
        <begin position="654"/>
        <end position="686"/>
    </location>
</feature>
<feature type="compositionally biased region" description="Low complexity" evidence="1">
    <location>
        <begin position="433"/>
        <end position="457"/>
    </location>
</feature>
<feature type="region of interest" description="Disordered" evidence="1">
    <location>
        <begin position="40"/>
        <end position="209"/>
    </location>
</feature>
<evidence type="ECO:0000313" key="2">
    <source>
        <dbReference type="EMBL" id="ELQ33457.1"/>
    </source>
</evidence>
<evidence type="ECO:0000256" key="1">
    <source>
        <dbReference type="SAM" id="MobiDB-lite"/>
    </source>
</evidence>
<feature type="compositionally biased region" description="Polar residues" evidence="1">
    <location>
        <begin position="159"/>
        <end position="168"/>
    </location>
</feature>